<dbReference type="EMBL" id="CP037920">
    <property type="protein sequence ID" value="QDT99171.1"/>
    <property type="molecule type" value="Genomic_DNA"/>
</dbReference>
<proteinExistence type="predicted"/>
<protein>
    <recommendedName>
        <fullName evidence="4">Zinc-finger domain-containing protein</fullName>
    </recommendedName>
</protein>
<name>A0A517W1N7_9PLAN</name>
<dbReference type="AlphaFoldDB" id="A0A517W1N7"/>
<organism evidence="2 3">
    <name type="scientific">Gimesia aquarii</name>
    <dbReference type="NCBI Taxonomy" id="2527964"/>
    <lineage>
        <taxon>Bacteria</taxon>
        <taxon>Pseudomonadati</taxon>
        <taxon>Planctomycetota</taxon>
        <taxon>Planctomycetia</taxon>
        <taxon>Planctomycetales</taxon>
        <taxon>Planctomycetaceae</taxon>
        <taxon>Gimesia</taxon>
    </lineage>
</organism>
<evidence type="ECO:0008006" key="4">
    <source>
        <dbReference type="Google" id="ProtNLM"/>
    </source>
</evidence>
<feature type="transmembrane region" description="Helical" evidence="1">
    <location>
        <begin position="123"/>
        <end position="144"/>
    </location>
</feature>
<evidence type="ECO:0000313" key="2">
    <source>
        <dbReference type="EMBL" id="QDT99171.1"/>
    </source>
</evidence>
<evidence type="ECO:0000256" key="1">
    <source>
        <dbReference type="SAM" id="Phobius"/>
    </source>
</evidence>
<dbReference type="Proteomes" id="UP000318704">
    <property type="component" value="Chromosome"/>
</dbReference>
<keyword evidence="1" id="KW-0472">Membrane</keyword>
<evidence type="ECO:0000313" key="3">
    <source>
        <dbReference type="Proteomes" id="UP000318704"/>
    </source>
</evidence>
<sequence>MNCDEAFDLITHPTDHNCEELQWHLQLCSRCRQMKETLAPALDTFHQILDADMAVDDFNEYGTDLHQTQDQNSSDLFPQAGHPFLSAESVRMADQAATRLRAEAESPQLTKRSAKSKLYQRRLMNAALILFAGILMGWGVSTFAPENHIPIGANNLQKQQSCLWITQREEKANRTFRTEMDKISASNVVLSCVACHLSSNTD</sequence>
<keyword evidence="1" id="KW-0812">Transmembrane</keyword>
<keyword evidence="1" id="KW-1133">Transmembrane helix</keyword>
<accession>A0A517W1N7</accession>
<reference evidence="2 3" key="1">
    <citation type="submission" date="2019-03" db="EMBL/GenBank/DDBJ databases">
        <title>Deep-cultivation of Planctomycetes and their phenomic and genomic characterization uncovers novel biology.</title>
        <authorList>
            <person name="Wiegand S."/>
            <person name="Jogler M."/>
            <person name="Boedeker C."/>
            <person name="Pinto D."/>
            <person name="Vollmers J."/>
            <person name="Rivas-Marin E."/>
            <person name="Kohn T."/>
            <person name="Peeters S.H."/>
            <person name="Heuer A."/>
            <person name="Rast P."/>
            <person name="Oberbeckmann S."/>
            <person name="Bunk B."/>
            <person name="Jeske O."/>
            <person name="Meyerdierks A."/>
            <person name="Storesund J.E."/>
            <person name="Kallscheuer N."/>
            <person name="Luecker S."/>
            <person name="Lage O.M."/>
            <person name="Pohl T."/>
            <person name="Merkel B.J."/>
            <person name="Hornburger P."/>
            <person name="Mueller R.-W."/>
            <person name="Bruemmer F."/>
            <person name="Labrenz M."/>
            <person name="Spormann A.M."/>
            <person name="Op den Camp H."/>
            <person name="Overmann J."/>
            <person name="Amann R."/>
            <person name="Jetten M.S.M."/>
            <person name="Mascher T."/>
            <person name="Medema M.H."/>
            <person name="Devos D.P."/>
            <person name="Kaster A.-K."/>
            <person name="Ovreas L."/>
            <person name="Rohde M."/>
            <person name="Galperin M.Y."/>
            <person name="Jogler C."/>
        </authorList>
    </citation>
    <scope>NUCLEOTIDE SEQUENCE [LARGE SCALE GENOMIC DNA]</scope>
    <source>
        <strain evidence="2 3">V144</strain>
    </source>
</reference>
<gene>
    <name evidence="2" type="ORF">V144x_46810</name>
</gene>
<dbReference type="RefSeq" id="WP_144988438.1">
    <property type="nucleotide sequence ID" value="NZ_CP037920.1"/>
</dbReference>
<dbReference type="KEGG" id="gaw:V144x_46810"/>